<reference evidence="2" key="1">
    <citation type="journal article" date="2022" name="Mol. Ecol. Resour.">
        <title>The genomes of chicory, endive, great burdock and yacon provide insights into Asteraceae palaeo-polyploidization history and plant inulin production.</title>
        <authorList>
            <person name="Fan W."/>
            <person name="Wang S."/>
            <person name="Wang H."/>
            <person name="Wang A."/>
            <person name="Jiang F."/>
            <person name="Liu H."/>
            <person name="Zhao H."/>
            <person name="Xu D."/>
            <person name="Zhang Y."/>
        </authorList>
    </citation>
    <scope>NUCLEOTIDE SEQUENCE [LARGE SCALE GENOMIC DNA]</scope>
    <source>
        <strain evidence="2">cv. Yunnan</strain>
    </source>
</reference>
<keyword evidence="2" id="KW-1185">Reference proteome</keyword>
<dbReference type="Proteomes" id="UP001056120">
    <property type="component" value="Linkage Group LG11"/>
</dbReference>
<accession>A0ACB9HYH0</accession>
<dbReference type="EMBL" id="CM042028">
    <property type="protein sequence ID" value="KAI3800180.1"/>
    <property type="molecule type" value="Genomic_DNA"/>
</dbReference>
<gene>
    <name evidence="1" type="ORF">L1987_35490</name>
</gene>
<name>A0ACB9HYH0_9ASTR</name>
<organism evidence="1 2">
    <name type="scientific">Smallanthus sonchifolius</name>
    <dbReference type="NCBI Taxonomy" id="185202"/>
    <lineage>
        <taxon>Eukaryota</taxon>
        <taxon>Viridiplantae</taxon>
        <taxon>Streptophyta</taxon>
        <taxon>Embryophyta</taxon>
        <taxon>Tracheophyta</taxon>
        <taxon>Spermatophyta</taxon>
        <taxon>Magnoliopsida</taxon>
        <taxon>eudicotyledons</taxon>
        <taxon>Gunneridae</taxon>
        <taxon>Pentapetalae</taxon>
        <taxon>asterids</taxon>
        <taxon>campanulids</taxon>
        <taxon>Asterales</taxon>
        <taxon>Asteraceae</taxon>
        <taxon>Asteroideae</taxon>
        <taxon>Heliantheae alliance</taxon>
        <taxon>Millerieae</taxon>
        <taxon>Smallanthus</taxon>
    </lineage>
</organism>
<reference evidence="1 2" key="2">
    <citation type="journal article" date="2022" name="Mol. Ecol. Resour.">
        <title>The genomes of chicory, endive, great burdock and yacon provide insights into Asteraceae paleo-polyploidization history and plant inulin production.</title>
        <authorList>
            <person name="Fan W."/>
            <person name="Wang S."/>
            <person name="Wang H."/>
            <person name="Wang A."/>
            <person name="Jiang F."/>
            <person name="Liu H."/>
            <person name="Zhao H."/>
            <person name="Xu D."/>
            <person name="Zhang Y."/>
        </authorList>
    </citation>
    <scope>NUCLEOTIDE SEQUENCE [LARGE SCALE GENOMIC DNA]</scope>
    <source>
        <strain evidence="2">cv. Yunnan</strain>
        <tissue evidence="1">Leaves</tissue>
    </source>
</reference>
<evidence type="ECO:0000313" key="1">
    <source>
        <dbReference type="EMBL" id="KAI3800180.1"/>
    </source>
</evidence>
<proteinExistence type="predicted"/>
<protein>
    <submittedName>
        <fullName evidence="1">Uncharacterized protein</fullName>
    </submittedName>
</protein>
<comment type="caution">
    <text evidence="1">The sequence shown here is derived from an EMBL/GenBank/DDBJ whole genome shotgun (WGS) entry which is preliminary data.</text>
</comment>
<sequence length="104" mass="11801">MCSLSPSKANLYFYQEEKNQTLFNTGKGSLFSFYIYFSLFVFFSRSSRLNSPSQDFADSFFPSSQAIHIHTVFAVSISIVTQLFQRLQISQIAGDLSRLSQCGE</sequence>
<evidence type="ECO:0000313" key="2">
    <source>
        <dbReference type="Proteomes" id="UP001056120"/>
    </source>
</evidence>